<proteinExistence type="predicted"/>
<keyword evidence="2" id="KW-0472">Membrane</keyword>
<accession>Q24HV0</accession>
<evidence type="ECO:0000313" key="4">
    <source>
        <dbReference type="Proteomes" id="UP000009168"/>
    </source>
</evidence>
<feature type="repeat" description="TPR" evidence="1">
    <location>
        <begin position="686"/>
        <end position="719"/>
    </location>
</feature>
<gene>
    <name evidence="3" type="ORF">TTHERM_01131800</name>
</gene>
<dbReference type="Gene3D" id="3.30.450.20">
    <property type="entry name" value="PAS domain"/>
    <property type="match status" value="2"/>
</dbReference>
<dbReference type="AlphaFoldDB" id="Q24HV0"/>
<dbReference type="eggNOG" id="ENOG502R2UW">
    <property type="taxonomic scope" value="Eukaryota"/>
</dbReference>
<evidence type="ECO:0000313" key="3">
    <source>
        <dbReference type="EMBL" id="EAS07337.2"/>
    </source>
</evidence>
<reference evidence="4" key="1">
    <citation type="journal article" date="2006" name="PLoS Biol.">
        <title>Macronuclear genome sequence of the ciliate Tetrahymena thermophila, a model eukaryote.</title>
        <authorList>
            <person name="Eisen J.A."/>
            <person name="Coyne R.S."/>
            <person name="Wu M."/>
            <person name="Wu D."/>
            <person name="Thiagarajan M."/>
            <person name="Wortman J.R."/>
            <person name="Badger J.H."/>
            <person name="Ren Q."/>
            <person name="Amedeo P."/>
            <person name="Jones K.M."/>
            <person name="Tallon L.J."/>
            <person name="Delcher A.L."/>
            <person name="Salzberg S.L."/>
            <person name="Silva J.C."/>
            <person name="Haas B.J."/>
            <person name="Majoros W.H."/>
            <person name="Farzad M."/>
            <person name="Carlton J.M."/>
            <person name="Smith R.K. Jr."/>
            <person name="Garg J."/>
            <person name="Pearlman R.E."/>
            <person name="Karrer K.M."/>
            <person name="Sun L."/>
            <person name="Manning G."/>
            <person name="Elde N.C."/>
            <person name="Turkewitz A.P."/>
            <person name="Asai D.J."/>
            <person name="Wilkes D.E."/>
            <person name="Wang Y."/>
            <person name="Cai H."/>
            <person name="Collins K."/>
            <person name="Stewart B.A."/>
            <person name="Lee S.R."/>
            <person name="Wilamowska K."/>
            <person name="Weinberg Z."/>
            <person name="Ruzzo W.L."/>
            <person name="Wloga D."/>
            <person name="Gaertig J."/>
            <person name="Frankel J."/>
            <person name="Tsao C.-C."/>
            <person name="Gorovsky M.A."/>
            <person name="Keeling P.J."/>
            <person name="Waller R.F."/>
            <person name="Patron N.J."/>
            <person name="Cherry J.M."/>
            <person name="Stover N.A."/>
            <person name="Krieger C.J."/>
            <person name="del Toro C."/>
            <person name="Ryder H.F."/>
            <person name="Williamson S.C."/>
            <person name="Barbeau R.A."/>
            <person name="Hamilton E.P."/>
            <person name="Orias E."/>
        </authorList>
    </citation>
    <scope>NUCLEOTIDE SEQUENCE [LARGE SCALE GENOMIC DNA]</scope>
    <source>
        <strain evidence="4">SB210</strain>
    </source>
</reference>
<dbReference type="GeneID" id="7837667"/>
<dbReference type="InParanoid" id="Q24HV0"/>
<organism evidence="3 4">
    <name type="scientific">Tetrahymena thermophila (strain SB210)</name>
    <dbReference type="NCBI Taxonomy" id="312017"/>
    <lineage>
        <taxon>Eukaryota</taxon>
        <taxon>Sar</taxon>
        <taxon>Alveolata</taxon>
        <taxon>Ciliophora</taxon>
        <taxon>Intramacronucleata</taxon>
        <taxon>Oligohymenophorea</taxon>
        <taxon>Hymenostomatida</taxon>
        <taxon>Tetrahymenina</taxon>
        <taxon>Tetrahymenidae</taxon>
        <taxon>Tetrahymena</taxon>
    </lineage>
</organism>
<dbReference type="KEGG" id="tet:TTHERM_01131800"/>
<sequence>MKRVILTLIVTVSLPIIIGVAIVLAIYYNILQNALDQWQDDSIQWINQLQQQILKNSAYSSQVLLEYSFNQLELHMVVVAGLIKKYQNAQIIYNPKTIFTICSYREFTYNECPQYVYDQLNESLFYGDLYFVRSQFKFNLLTPQQQYFIKTNDFISFYGRAAFQATQTQGLIQISNIYNSDNTSAQTLLPSVFYNYTESSYETCYGTNYTEPYDPRCRDWFVYAQNNKGIFIYEPYTDALTGNILMSLSTQMEYESQFYSVDTIDFTMQNIVKLFDSNQSENQYSVLIHEFNSTVLYHPLLVFQQVTAWADVEFFNTNQFCRNSQEQMDLCQQQQYSFSDQVNKTIEYIKTGNYTIDNQTSLSQLYQQWERFGQKQVSIVLPVQSKLRGYNNQKPYSFAIILVGRSLKEQQSYLQQFNKLSLNKNEANLSGQKRKQSQVKETIDKKLRKLKQNQQYQGSFQKYSQNQSQNQTVLNDTKQRSLFEEESSKQCGNGETEQYLNDKTFQNNIQKYKFDNLQLKNSNSIFTYQRNSFNQQNNLFKSLGENKAINYSGEQVINSESNSDQYQLRNQSFQQNSLERSVTFKLPNTSLKQSNFSKLSTRSQSISEVKILQKKKENDKKKILQGLKPLFLEMKIIKKVFQDLEILINYKIDAQNQNQQDNMNTLFHFSKAKVTFQQLKNQTGLSRCYFNLGIIYLIKYDYQLASEYFEATIQVSLQMIGISQENLINQKILNLNKKNYENPLLIITKKIVSSAYSLKEQALSLIYQDFISLQGFQIPQKFNKQIDASRIICDQTNEINALLKTSLNKYQIIYNLVLQNDKSFSVIFKIFLLQEIIEIMINLKSYQKNKNDLKDLVQLLVTAKNLQEKLNQSFIKRFTQGSKVDQQISIYENNQDVKAQIFEIQKSRQYFLNGFLEQIQNNLKNAAEQFTFCLEEGTYYNKTLRKKAIYHLNQIFRKTPLYQLVDIKFDLYQEMNKGIDIVFLIQLEYQIQNSSVEQCLKDIQQNKLMTKNDKMLILIFHTELDIFMPFTNTYSETHYNQIINSFQSIQRVLIQEQKNSKKNLHWKQALFQSFQHVYQHNKQDQLYLEQFYNQLNGVSQNNLGNFKYDINYSKSMYQNQLQERKKVILLFSKDEQEFNQKFNQNYLIFQQKFMNSQKPHVYHIKEYNLLTSVCPEQNFENLIYQVLIDESQIVSKLKKLRNQENLNDHQEFLSVLNNA</sequence>
<protein>
    <submittedName>
        <fullName evidence="3">Tetratricopeptide repeat protein</fullName>
    </submittedName>
</protein>
<dbReference type="Proteomes" id="UP000009168">
    <property type="component" value="Unassembled WGS sequence"/>
</dbReference>
<keyword evidence="2" id="KW-1133">Transmembrane helix</keyword>
<dbReference type="InterPro" id="IPR019734">
    <property type="entry name" value="TPR_rpt"/>
</dbReference>
<keyword evidence="2" id="KW-0812">Transmembrane</keyword>
<dbReference type="HOGENOM" id="CLU_006621_0_0_1"/>
<name>Q24HV0_TETTS</name>
<keyword evidence="1" id="KW-0802">TPR repeat</keyword>
<keyword evidence="4" id="KW-1185">Reference proteome</keyword>
<dbReference type="SUPFAM" id="SSF81901">
    <property type="entry name" value="HCP-like"/>
    <property type="match status" value="1"/>
</dbReference>
<evidence type="ECO:0000256" key="2">
    <source>
        <dbReference type="SAM" id="Phobius"/>
    </source>
</evidence>
<dbReference type="RefSeq" id="XP_001027579.2">
    <property type="nucleotide sequence ID" value="XM_001027579.2"/>
</dbReference>
<evidence type="ECO:0000256" key="1">
    <source>
        <dbReference type="PROSITE-ProRule" id="PRU00339"/>
    </source>
</evidence>
<dbReference type="EMBL" id="GG662232">
    <property type="protein sequence ID" value="EAS07337.2"/>
    <property type="molecule type" value="Genomic_DNA"/>
</dbReference>
<feature type="transmembrane region" description="Helical" evidence="2">
    <location>
        <begin position="5"/>
        <end position="28"/>
    </location>
</feature>
<dbReference type="PROSITE" id="PS50005">
    <property type="entry name" value="TPR"/>
    <property type="match status" value="1"/>
</dbReference>